<name>A0ABX5NJR7_SERMA</name>
<evidence type="ECO:0008006" key="3">
    <source>
        <dbReference type="Google" id="ProtNLM"/>
    </source>
</evidence>
<reference evidence="2" key="1">
    <citation type="submission" date="2018-06" db="EMBL/GenBank/DDBJ databases">
        <title>Serratia marcescens genome sequencing and assembly.</title>
        <authorList>
            <person name="Martins R.C."/>
            <person name="Perdigao-Neto L.V."/>
            <person name="Costa S.F."/>
            <person name="Levin A.S.S."/>
        </authorList>
    </citation>
    <scope>NUCLEOTIDE SEQUENCE [LARGE SCALE GENOMIC DNA]</scope>
    <source>
        <strain evidence="2">1283</strain>
    </source>
</reference>
<comment type="caution">
    <text evidence="1">The sequence shown here is derived from an EMBL/GenBank/DDBJ whole genome shotgun (WGS) entry which is preliminary data.</text>
</comment>
<dbReference type="Proteomes" id="UP000247823">
    <property type="component" value="Unassembled WGS sequence"/>
</dbReference>
<accession>A0ABX5NJR7</accession>
<gene>
    <name evidence="1" type="ORF">DMW51_00675</name>
</gene>
<dbReference type="RefSeq" id="WP_110593464.1">
    <property type="nucleotide sequence ID" value="NZ_JAOWIM010000004.1"/>
</dbReference>
<keyword evidence="2" id="KW-1185">Reference proteome</keyword>
<dbReference type="EMBL" id="QJQB01000011">
    <property type="protein sequence ID" value="PYA75225.1"/>
    <property type="molecule type" value="Genomic_DNA"/>
</dbReference>
<evidence type="ECO:0000313" key="2">
    <source>
        <dbReference type="Proteomes" id="UP000247823"/>
    </source>
</evidence>
<sequence>MSLVLKSNKRALRYISSDPRLPADYSLMLNFEGGEYKNGGGISVNPKSYVNYSRKNTASMRNEKGAVASFPPDSLAVVQLSSGEQGLYLAGFDEDAYVPIFTRPMDDGTVSYKFNSLTWRKYQFAMVGSGRATITITLPTGVTMNKYPSGLASSGNQFDIDEENPTACEFSGSGGEWSIKVEANGRIDQLFVTRKNPAGEFMMYESSRLVKPSAVTASTLRVAEFSFNSSEFDSIFSGGAKYGTVVFSLHIPLERNLSGLVGANPGWLIAMLLSDGSDISLNAYTNPKNEPDNITRYRINDKTANTEKTVRFMPERALTVAISFDNGIVKIACNNKYYDETTLSPGISLSDIWFGKGVWGKEGYYGGNLLIKKIYAYSRPLSSDELMDASGLFL</sequence>
<reference evidence="1 2" key="2">
    <citation type="submission" date="2018-06" db="EMBL/GenBank/DDBJ databases">
        <title>Serratia marcescens genome sequencing and assembly.</title>
        <authorList>
            <person name="Martins R.C.R."/>
            <person name="Perdigao-Neto L.V."/>
            <person name="Costa S.F."/>
            <person name="Levin A.S.S."/>
        </authorList>
    </citation>
    <scope>NUCLEOTIDE SEQUENCE [LARGE SCALE GENOMIC DNA]</scope>
    <source>
        <strain evidence="1 2">1283</strain>
    </source>
</reference>
<proteinExistence type="predicted"/>
<organism evidence="1 2">
    <name type="scientific">Serratia marcescens</name>
    <dbReference type="NCBI Taxonomy" id="615"/>
    <lineage>
        <taxon>Bacteria</taxon>
        <taxon>Pseudomonadati</taxon>
        <taxon>Pseudomonadota</taxon>
        <taxon>Gammaproteobacteria</taxon>
        <taxon>Enterobacterales</taxon>
        <taxon>Yersiniaceae</taxon>
        <taxon>Serratia</taxon>
    </lineage>
</organism>
<evidence type="ECO:0000313" key="1">
    <source>
        <dbReference type="EMBL" id="PYA75225.1"/>
    </source>
</evidence>
<protein>
    <recommendedName>
        <fullName evidence="3">IgGFc-binding protein N-terminal domain-containing protein</fullName>
    </recommendedName>
</protein>